<name>A0AA35TGR2_GEOBA</name>
<reference evidence="1" key="1">
    <citation type="submission" date="2023-03" db="EMBL/GenBank/DDBJ databases">
        <authorList>
            <person name="Steffen K."/>
            <person name="Cardenas P."/>
        </authorList>
    </citation>
    <scope>NUCLEOTIDE SEQUENCE</scope>
</reference>
<sequence length="237" mass="26092">MSFKVAILGNPRSTGETFWGSFTYGIQVYDLAAEQICSILQSPDHSNGIDVAKLGAIPVNKYEIYGGGRFFPSEIAQVMQGVDVMLMMSSTNPFTLDYMTLEFYECLIGDNLLDQCKAVVLRIVSGKVDPLFQRNTKPLTADDILAKSGLSKASNLQKKLYVVADKEVKLGKRRSRGKKSKKQREEADVVSQLRARLLGEEVKVAVTAPVKETLSAGKALLNMGQRFSSWVSSLIKS</sequence>
<keyword evidence="2" id="KW-1185">Reference proteome</keyword>
<dbReference type="AlphaFoldDB" id="A0AA35TGR2"/>
<gene>
    <name evidence="1" type="ORF">GBAR_LOCUS26531</name>
</gene>
<dbReference type="EMBL" id="CASHTH010003692">
    <property type="protein sequence ID" value="CAI8048020.1"/>
    <property type="molecule type" value="Genomic_DNA"/>
</dbReference>
<accession>A0AA35TGR2</accession>
<proteinExistence type="predicted"/>
<dbReference type="Proteomes" id="UP001174909">
    <property type="component" value="Unassembled WGS sequence"/>
</dbReference>
<evidence type="ECO:0000313" key="1">
    <source>
        <dbReference type="EMBL" id="CAI8048020.1"/>
    </source>
</evidence>
<comment type="caution">
    <text evidence="1">The sequence shown here is derived from an EMBL/GenBank/DDBJ whole genome shotgun (WGS) entry which is preliminary data.</text>
</comment>
<protein>
    <submittedName>
        <fullName evidence="1">Uncharacterized protein</fullName>
    </submittedName>
</protein>
<evidence type="ECO:0000313" key="2">
    <source>
        <dbReference type="Proteomes" id="UP001174909"/>
    </source>
</evidence>
<organism evidence="1 2">
    <name type="scientific">Geodia barretti</name>
    <name type="common">Barrett's horny sponge</name>
    <dbReference type="NCBI Taxonomy" id="519541"/>
    <lineage>
        <taxon>Eukaryota</taxon>
        <taxon>Metazoa</taxon>
        <taxon>Porifera</taxon>
        <taxon>Demospongiae</taxon>
        <taxon>Heteroscleromorpha</taxon>
        <taxon>Tetractinellida</taxon>
        <taxon>Astrophorina</taxon>
        <taxon>Geodiidae</taxon>
        <taxon>Geodia</taxon>
    </lineage>
</organism>